<dbReference type="GO" id="GO:0005615">
    <property type="term" value="C:extracellular space"/>
    <property type="evidence" value="ECO:0007669"/>
    <property type="project" value="TreeGrafter"/>
</dbReference>
<evidence type="ECO:0000256" key="3">
    <source>
        <dbReference type="ARBA" id="ARBA00022801"/>
    </source>
</evidence>
<dbReference type="InterPro" id="IPR050654">
    <property type="entry name" value="AChE-related_enzymes"/>
</dbReference>
<keyword evidence="7" id="KW-1185">Reference proteome</keyword>
<dbReference type="PANTHER" id="PTHR43918:SF4">
    <property type="entry name" value="CARBOXYLIC ESTER HYDROLASE"/>
    <property type="match status" value="1"/>
</dbReference>
<dbReference type="InterPro" id="IPR029058">
    <property type="entry name" value="AB_hydrolase_fold"/>
</dbReference>
<dbReference type="GO" id="GO:0003990">
    <property type="term" value="F:acetylcholinesterase activity"/>
    <property type="evidence" value="ECO:0007669"/>
    <property type="project" value="TreeGrafter"/>
</dbReference>
<sequence length="163" mass="19117">MIQYHGATLPLICILLCCLVKYSYEDQVVVSTRHGSVRGFSIPSHYSRYDNRRINIFLGIPYAKRLTQYLDWRREFRFNRPDKPSWSGTWDASYYRPACPQHMWHVKETVPGFNKQNVSEDCLYMNIFVPHTQNAYLVSNEHVDLSLLCDLKSGSQQYPGVFN</sequence>
<protein>
    <recommendedName>
        <fullName evidence="5">Carboxylesterase type B domain-containing protein</fullName>
    </recommendedName>
</protein>
<dbReference type="PANTHER" id="PTHR43918">
    <property type="entry name" value="ACETYLCHOLINESTERASE"/>
    <property type="match status" value="1"/>
</dbReference>
<dbReference type="SUPFAM" id="SSF53474">
    <property type="entry name" value="alpha/beta-Hydrolases"/>
    <property type="match status" value="1"/>
</dbReference>
<feature type="signal peptide" evidence="4">
    <location>
        <begin position="1"/>
        <end position="25"/>
    </location>
</feature>
<dbReference type="Gene3D" id="3.40.50.1820">
    <property type="entry name" value="alpha/beta hydrolase"/>
    <property type="match status" value="1"/>
</dbReference>
<reference evidence="6" key="1">
    <citation type="submission" date="2018-11" db="EMBL/GenBank/DDBJ databases">
        <authorList>
            <person name="Alioto T."/>
            <person name="Alioto T."/>
        </authorList>
    </citation>
    <scope>NUCLEOTIDE SEQUENCE</scope>
</reference>
<evidence type="ECO:0000313" key="6">
    <source>
        <dbReference type="EMBL" id="VDH95948.1"/>
    </source>
</evidence>
<dbReference type="Proteomes" id="UP000596742">
    <property type="component" value="Unassembled WGS sequence"/>
</dbReference>
<evidence type="ECO:0000256" key="1">
    <source>
        <dbReference type="ARBA" id="ARBA00005964"/>
    </source>
</evidence>
<feature type="domain" description="Carboxylesterase type B" evidence="5">
    <location>
        <begin position="27"/>
        <end position="133"/>
    </location>
</feature>
<evidence type="ECO:0000313" key="7">
    <source>
        <dbReference type="Proteomes" id="UP000596742"/>
    </source>
</evidence>
<keyword evidence="3" id="KW-0378">Hydrolase</keyword>
<dbReference type="EMBL" id="UYJE01000737">
    <property type="protein sequence ID" value="VDH95948.1"/>
    <property type="molecule type" value="Genomic_DNA"/>
</dbReference>
<evidence type="ECO:0000259" key="5">
    <source>
        <dbReference type="Pfam" id="PF00135"/>
    </source>
</evidence>
<dbReference type="Pfam" id="PF00135">
    <property type="entry name" value="COesterase"/>
    <property type="match status" value="1"/>
</dbReference>
<organism evidence="6 7">
    <name type="scientific">Mytilus galloprovincialis</name>
    <name type="common">Mediterranean mussel</name>
    <dbReference type="NCBI Taxonomy" id="29158"/>
    <lineage>
        <taxon>Eukaryota</taxon>
        <taxon>Metazoa</taxon>
        <taxon>Spiralia</taxon>
        <taxon>Lophotrochozoa</taxon>
        <taxon>Mollusca</taxon>
        <taxon>Bivalvia</taxon>
        <taxon>Autobranchia</taxon>
        <taxon>Pteriomorphia</taxon>
        <taxon>Mytilida</taxon>
        <taxon>Mytiloidea</taxon>
        <taxon>Mytilidae</taxon>
        <taxon>Mytilinae</taxon>
        <taxon>Mytilus</taxon>
    </lineage>
</organism>
<comment type="similarity">
    <text evidence="1">Belongs to the type-B carboxylesterase/lipase family.</text>
</comment>
<accession>A0A8B6BUM6</accession>
<dbReference type="GO" id="GO:0005886">
    <property type="term" value="C:plasma membrane"/>
    <property type="evidence" value="ECO:0007669"/>
    <property type="project" value="TreeGrafter"/>
</dbReference>
<proteinExistence type="inferred from homology"/>
<gene>
    <name evidence="6" type="ORF">MGAL_10B069137</name>
</gene>
<dbReference type="OrthoDB" id="6846267at2759"/>
<comment type="caution">
    <text evidence="6">The sequence shown here is derived from an EMBL/GenBank/DDBJ whole genome shotgun (WGS) entry which is preliminary data.</text>
</comment>
<dbReference type="GO" id="GO:0006581">
    <property type="term" value="P:acetylcholine catabolic process"/>
    <property type="evidence" value="ECO:0007669"/>
    <property type="project" value="TreeGrafter"/>
</dbReference>
<keyword evidence="2" id="KW-0719">Serine esterase</keyword>
<evidence type="ECO:0000256" key="2">
    <source>
        <dbReference type="ARBA" id="ARBA00022487"/>
    </source>
</evidence>
<dbReference type="InterPro" id="IPR002018">
    <property type="entry name" value="CarbesteraseB"/>
</dbReference>
<keyword evidence="4" id="KW-0732">Signal</keyword>
<feature type="chain" id="PRO_5032755107" description="Carboxylesterase type B domain-containing protein" evidence="4">
    <location>
        <begin position="26"/>
        <end position="163"/>
    </location>
</feature>
<dbReference type="AlphaFoldDB" id="A0A8B6BUM6"/>
<name>A0A8B6BUM6_MYTGA</name>
<dbReference type="GO" id="GO:0019695">
    <property type="term" value="P:choline metabolic process"/>
    <property type="evidence" value="ECO:0007669"/>
    <property type="project" value="TreeGrafter"/>
</dbReference>
<evidence type="ECO:0000256" key="4">
    <source>
        <dbReference type="SAM" id="SignalP"/>
    </source>
</evidence>